<organism evidence="3 5">
    <name type="scientific">Clitoria ternatea</name>
    <name type="common">Butterfly pea</name>
    <dbReference type="NCBI Taxonomy" id="43366"/>
    <lineage>
        <taxon>Eukaryota</taxon>
        <taxon>Viridiplantae</taxon>
        <taxon>Streptophyta</taxon>
        <taxon>Embryophyta</taxon>
        <taxon>Tracheophyta</taxon>
        <taxon>Spermatophyta</taxon>
        <taxon>Magnoliopsida</taxon>
        <taxon>eudicotyledons</taxon>
        <taxon>Gunneridae</taxon>
        <taxon>Pentapetalae</taxon>
        <taxon>rosids</taxon>
        <taxon>fabids</taxon>
        <taxon>Fabales</taxon>
        <taxon>Fabaceae</taxon>
        <taxon>Papilionoideae</taxon>
        <taxon>50 kb inversion clade</taxon>
        <taxon>NPAAA clade</taxon>
        <taxon>indigoferoid/millettioid clade</taxon>
        <taxon>Phaseoleae</taxon>
        <taxon>Clitoria</taxon>
    </lineage>
</organism>
<dbReference type="EMBL" id="JAYKXN010000008">
    <property type="protein sequence ID" value="KAK7262629.1"/>
    <property type="molecule type" value="Genomic_DNA"/>
</dbReference>
<dbReference type="InterPro" id="IPR027312">
    <property type="entry name" value="Sda1"/>
</dbReference>
<dbReference type="PANTHER" id="PTHR12730:SF0">
    <property type="entry name" value="PROTEIN SDA1 HOMOLOG"/>
    <property type="match status" value="1"/>
</dbReference>
<evidence type="ECO:0000259" key="2">
    <source>
        <dbReference type="Pfam" id="PF08158"/>
    </source>
</evidence>
<comment type="similarity">
    <text evidence="1">Belongs to the SDA1 family.</text>
</comment>
<dbReference type="GO" id="GO:0042273">
    <property type="term" value="P:ribosomal large subunit biogenesis"/>
    <property type="evidence" value="ECO:0007669"/>
    <property type="project" value="UniProtKB-UniRule"/>
</dbReference>
<keyword evidence="5" id="KW-1185">Reference proteome</keyword>
<reference evidence="3 5" key="1">
    <citation type="submission" date="2024-01" db="EMBL/GenBank/DDBJ databases">
        <title>The genomes of 5 underutilized Papilionoideae crops provide insights into root nodulation and disease resistance.</title>
        <authorList>
            <person name="Yuan L."/>
        </authorList>
    </citation>
    <scope>NUCLEOTIDE SEQUENCE [LARGE SCALE GENOMIC DNA]</scope>
    <source>
        <strain evidence="3">LY-2023</strain>
        <tissue evidence="3">Leaf</tissue>
    </source>
</reference>
<evidence type="ECO:0000313" key="5">
    <source>
        <dbReference type="Proteomes" id="UP001359559"/>
    </source>
</evidence>
<accession>A0AAN9I2F2</accession>
<feature type="domain" description="SDA1 N-terminal" evidence="2">
    <location>
        <begin position="42"/>
        <end position="114"/>
    </location>
</feature>
<dbReference type="Proteomes" id="UP001359559">
    <property type="component" value="Unassembled WGS sequence"/>
</dbReference>
<proteinExistence type="inferred from homology"/>
<keyword evidence="1" id="KW-0539">Nucleus</keyword>
<keyword evidence="1" id="KW-0690">Ribosome biogenesis</keyword>
<evidence type="ECO:0000313" key="3">
    <source>
        <dbReference type="EMBL" id="KAK7262629.1"/>
    </source>
</evidence>
<dbReference type="GO" id="GO:0000055">
    <property type="term" value="P:ribosomal large subunit export from nucleus"/>
    <property type="evidence" value="ECO:0007669"/>
    <property type="project" value="UniProtKB-UniRule"/>
</dbReference>
<comment type="function">
    <text evidence="1">Required for 60S pre-ribosomal subunits export to the cytoplasm.</text>
</comment>
<evidence type="ECO:0000313" key="4">
    <source>
        <dbReference type="EMBL" id="KAK7262631.1"/>
    </source>
</evidence>
<dbReference type="EMBL" id="JAYKXN010000008">
    <property type="protein sequence ID" value="KAK7262631.1"/>
    <property type="molecule type" value="Genomic_DNA"/>
</dbReference>
<dbReference type="InterPro" id="IPR012977">
    <property type="entry name" value="SDA1_N"/>
</dbReference>
<dbReference type="Pfam" id="PF08158">
    <property type="entry name" value="SDA1_HEAT"/>
    <property type="match status" value="1"/>
</dbReference>
<comment type="caution">
    <text evidence="3">The sequence shown here is derived from an EMBL/GenBank/DDBJ whole genome shotgun (WGS) entry which is preliminary data.</text>
</comment>
<keyword evidence="1" id="KW-0653">Protein transport</keyword>
<protein>
    <recommendedName>
        <fullName evidence="1">Protein SDA1</fullName>
    </recommendedName>
</protein>
<comment type="subcellular location">
    <subcellularLocation>
        <location evidence="1">Nucleus</location>
        <location evidence="1">Nucleolus</location>
    </subcellularLocation>
</comment>
<name>A0AAN9I2F2_CLITE</name>
<dbReference type="PANTHER" id="PTHR12730">
    <property type="entry name" value="HSDA/SDA1-RELATED"/>
    <property type="match status" value="1"/>
</dbReference>
<sequence length="137" mass="16367">MENEQEREFNFEDSKFSGKDCYVDEEDDTFLEIHLDPMEKVQDDEELARRALVTLCELHRSKVWFDERTTNTICTASLHLASRIMIAALSFLLDYEKIENDDDSDDSDSDDELTESPRRLFTRRRFRLFIMIRSWVL</sequence>
<gene>
    <name evidence="3" type="ORF">RJT34_30204</name>
    <name evidence="4" type="ORF">RJT34_30206</name>
</gene>
<evidence type="ECO:0000256" key="1">
    <source>
        <dbReference type="RuleBase" id="RU365057"/>
    </source>
</evidence>
<dbReference type="AlphaFoldDB" id="A0AAN9I2F2"/>
<dbReference type="GO" id="GO:0015031">
    <property type="term" value="P:protein transport"/>
    <property type="evidence" value="ECO:0007669"/>
    <property type="project" value="UniProtKB-KW"/>
</dbReference>
<dbReference type="GO" id="GO:0005730">
    <property type="term" value="C:nucleolus"/>
    <property type="evidence" value="ECO:0007669"/>
    <property type="project" value="UniProtKB-SubCell"/>
</dbReference>
<keyword evidence="1" id="KW-0813">Transport</keyword>